<dbReference type="InterPro" id="IPR039425">
    <property type="entry name" value="RNA_pol_sigma-70-like"/>
</dbReference>
<dbReference type="InterPro" id="IPR013249">
    <property type="entry name" value="RNA_pol_sigma70_r4_t2"/>
</dbReference>
<dbReference type="PANTHER" id="PTHR43133:SF50">
    <property type="entry name" value="ECF RNA POLYMERASE SIGMA FACTOR SIGM"/>
    <property type="match status" value="1"/>
</dbReference>
<dbReference type="Proteomes" id="UP000248764">
    <property type="component" value="Unassembled WGS sequence"/>
</dbReference>
<dbReference type="NCBIfam" id="TIGR02937">
    <property type="entry name" value="sigma70-ECF"/>
    <property type="match status" value="1"/>
</dbReference>
<dbReference type="SUPFAM" id="SSF88659">
    <property type="entry name" value="Sigma3 and sigma4 domains of RNA polymerase sigma factors"/>
    <property type="match status" value="1"/>
</dbReference>
<dbReference type="Gene3D" id="1.10.1740.10">
    <property type="match status" value="1"/>
</dbReference>
<dbReference type="AlphaFoldDB" id="A0A2W2BL80"/>
<evidence type="ECO:0000256" key="4">
    <source>
        <dbReference type="ARBA" id="ARBA00023125"/>
    </source>
</evidence>
<organism evidence="8 9">
    <name type="scientific">Jiangella anatolica</name>
    <dbReference type="NCBI Taxonomy" id="2670374"/>
    <lineage>
        <taxon>Bacteria</taxon>
        <taxon>Bacillati</taxon>
        <taxon>Actinomycetota</taxon>
        <taxon>Actinomycetes</taxon>
        <taxon>Jiangellales</taxon>
        <taxon>Jiangellaceae</taxon>
        <taxon>Jiangella</taxon>
    </lineage>
</organism>
<name>A0A2W2BL80_9ACTN</name>
<keyword evidence="2" id="KW-0805">Transcription regulation</keyword>
<evidence type="ECO:0000259" key="6">
    <source>
        <dbReference type="Pfam" id="PF04542"/>
    </source>
</evidence>
<sequence>MAGWERVLADLAETRGQALLRYAYLLTGDGAEAADLVQEALLRTFGRTTRGLTLESAEAYVRRAILTLHIDGRRRSGRWARVRHLVATRDVSDGPERAVVDGADLRSALAALSPRQRACVVLHYYEDLSVAQVADVLGCAPGAVKRHLSDARARLEPLLDDSREGSR</sequence>
<keyword evidence="4" id="KW-0238">DNA-binding</keyword>
<evidence type="ECO:0000313" key="8">
    <source>
        <dbReference type="EMBL" id="PZF81064.1"/>
    </source>
</evidence>
<dbReference type="CDD" id="cd06171">
    <property type="entry name" value="Sigma70_r4"/>
    <property type="match status" value="1"/>
</dbReference>
<protein>
    <recommendedName>
        <fullName evidence="10">SigE family RNA polymerase sigma factor</fullName>
    </recommendedName>
</protein>
<reference evidence="8 9" key="1">
    <citation type="submission" date="2018-01" db="EMBL/GenBank/DDBJ databases">
        <title>Draft genome sequence of Jiangella sp. GTF31.</title>
        <authorList>
            <person name="Sahin N."/>
            <person name="Ay H."/>
            <person name="Saygin H."/>
        </authorList>
    </citation>
    <scope>NUCLEOTIDE SEQUENCE [LARGE SCALE GENOMIC DNA]</scope>
    <source>
        <strain evidence="8 9">GTF31</strain>
    </source>
</reference>
<dbReference type="Pfam" id="PF04542">
    <property type="entry name" value="Sigma70_r2"/>
    <property type="match status" value="1"/>
</dbReference>
<dbReference type="PANTHER" id="PTHR43133">
    <property type="entry name" value="RNA POLYMERASE ECF-TYPE SIGMA FACTO"/>
    <property type="match status" value="1"/>
</dbReference>
<evidence type="ECO:0000256" key="1">
    <source>
        <dbReference type="ARBA" id="ARBA00010641"/>
    </source>
</evidence>
<dbReference type="Gene3D" id="1.10.10.10">
    <property type="entry name" value="Winged helix-like DNA-binding domain superfamily/Winged helix DNA-binding domain"/>
    <property type="match status" value="1"/>
</dbReference>
<keyword evidence="5" id="KW-0804">Transcription</keyword>
<dbReference type="InterPro" id="IPR013325">
    <property type="entry name" value="RNA_pol_sigma_r2"/>
</dbReference>
<dbReference type="SUPFAM" id="SSF88946">
    <property type="entry name" value="Sigma2 domain of RNA polymerase sigma factors"/>
    <property type="match status" value="1"/>
</dbReference>
<evidence type="ECO:0000256" key="2">
    <source>
        <dbReference type="ARBA" id="ARBA00023015"/>
    </source>
</evidence>
<proteinExistence type="inferred from homology"/>
<evidence type="ECO:0000259" key="7">
    <source>
        <dbReference type="Pfam" id="PF08281"/>
    </source>
</evidence>
<keyword evidence="3" id="KW-0731">Sigma factor</keyword>
<evidence type="ECO:0008006" key="10">
    <source>
        <dbReference type="Google" id="ProtNLM"/>
    </source>
</evidence>
<dbReference type="EMBL" id="POTW01000067">
    <property type="protein sequence ID" value="PZF81064.1"/>
    <property type="molecule type" value="Genomic_DNA"/>
</dbReference>
<dbReference type="RefSeq" id="WP_111256958.1">
    <property type="nucleotide sequence ID" value="NZ_POTW01000067.1"/>
</dbReference>
<keyword evidence="9" id="KW-1185">Reference proteome</keyword>
<evidence type="ECO:0000313" key="9">
    <source>
        <dbReference type="Proteomes" id="UP000248764"/>
    </source>
</evidence>
<dbReference type="InterPro" id="IPR036388">
    <property type="entry name" value="WH-like_DNA-bd_sf"/>
</dbReference>
<feature type="domain" description="RNA polymerase sigma factor 70 region 4 type 2" evidence="7">
    <location>
        <begin position="105"/>
        <end position="155"/>
    </location>
</feature>
<dbReference type="Pfam" id="PF08281">
    <property type="entry name" value="Sigma70_r4_2"/>
    <property type="match status" value="1"/>
</dbReference>
<gene>
    <name evidence="8" type="ORF">C1I92_22835</name>
</gene>
<dbReference type="GO" id="GO:0016987">
    <property type="term" value="F:sigma factor activity"/>
    <property type="evidence" value="ECO:0007669"/>
    <property type="project" value="UniProtKB-KW"/>
</dbReference>
<dbReference type="InterPro" id="IPR007627">
    <property type="entry name" value="RNA_pol_sigma70_r2"/>
</dbReference>
<dbReference type="GO" id="GO:0003677">
    <property type="term" value="F:DNA binding"/>
    <property type="evidence" value="ECO:0007669"/>
    <property type="project" value="UniProtKB-KW"/>
</dbReference>
<evidence type="ECO:0000256" key="3">
    <source>
        <dbReference type="ARBA" id="ARBA00023082"/>
    </source>
</evidence>
<comment type="similarity">
    <text evidence="1">Belongs to the sigma-70 factor family. ECF subfamily.</text>
</comment>
<comment type="caution">
    <text evidence="8">The sequence shown here is derived from an EMBL/GenBank/DDBJ whole genome shotgun (WGS) entry which is preliminary data.</text>
</comment>
<dbReference type="GO" id="GO:0006352">
    <property type="term" value="P:DNA-templated transcription initiation"/>
    <property type="evidence" value="ECO:0007669"/>
    <property type="project" value="InterPro"/>
</dbReference>
<dbReference type="InterPro" id="IPR013324">
    <property type="entry name" value="RNA_pol_sigma_r3/r4-like"/>
</dbReference>
<dbReference type="InterPro" id="IPR014284">
    <property type="entry name" value="RNA_pol_sigma-70_dom"/>
</dbReference>
<feature type="domain" description="RNA polymerase sigma-70 region 2" evidence="6">
    <location>
        <begin position="13"/>
        <end position="78"/>
    </location>
</feature>
<evidence type="ECO:0000256" key="5">
    <source>
        <dbReference type="ARBA" id="ARBA00023163"/>
    </source>
</evidence>
<accession>A0A2W2BL80</accession>